<evidence type="ECO:0000256" key="4">
    <source>
        <dbReference type="ARBA" id="ARBA00023163"/>
    </source>
</evidence>
<keyword evidence="5" id="KW-0539">Nucleus</keyword>
<evidence type="ECO:0000313" key="10">
    <source>
        <dbReference type="EMBL" id="VFT90963.1"/>
    </source>
</evidence>
<dbReference type="GO" id="GO:0043565">
    <property type="term" value="F:sequence-specific DNA binding"/>
    <property type="evidence" value="ECO:0007669"/>
    <property type="project" value="InterPro"/>
</dbReference>
<sequence length="299" mass="33883">MYGSGLVESLLHPHEFSCFEFTGASFGAHQAVTATYSTSNTRSSRFYRFFASRECHFPIHPQPSTNGIVGIISMRAAKCPSTALFLKKTYDMIDNAPEAIAGWTNEGACFVIKEPKIFAADVLPKYFKHNNFSSFVRQLNFYGFRKTKKEVLLVVHETDDLKNSWEFHHDCFHQHQPELMARIKRKTNYSECDDGNHSSDDVDDLRSEVSSLKSQLATLTDQIATLSQLVQQACAYSTPSKKRPLEVDEVIMAPPSKLHCLDQQVFLDNLEFVLNDEPAEMQLLLESFVPSQDGYTVFT</sequence>
<evidence type="ECO:0000313" key="11">
    <source>
        <dbReference type="Proteomes" id="UP000332933"/>
    </source>
</evidence>
<keyword evidence="2" id="KW-0805">Transcription regulation</keyword>
<dbReference type="GO" id="GO:0005634">
    <property type="term" value="C:nucleus"/>
    <property type="evidence" value="ECO:0007669"/>
    <property type="project" value="UniProtKB-SubCell"/>
</dbReference>
<dbReference type="SUPFAM" id="SSF46785">
    <property type="entry name" value="Winged helix' DNA-binding domain"/>
    <property type="match status" value="1"/>
</dbReference>
<reference evidence="10 11" key="1">
    <citation type="submission" date="2019-03" db="EMBL/GenBank/DDBJ databases">
        <authorList>
            <person name="Gaulin E."/>
            <person name="Dumas B."/>
        </authorList>
    </citation>
    <scope>NUCLEOTIDE SEQUENCE [LARGE SCALE GENOMIC DNA]</scope>
    <source>
        <strain evidence="10">CBS 568.67</strain>
    </source>
</reference>
<keyword evidence="11" id="KW-1185">Reference proteome</keyword>
<dbReference type="InterPro" id="IPR000232">
    <property type="entry name" value="HSF_DNA-bd"/>
</dbReference>
<dbReference type="EMBL" id="CAADRA010005545">
    <property type="protein sequence ID" value="VFT90963.1"/>
    <property type="molecule type" value="Genomic_DNA"/>
</dbReference>
<dbReference type="GO" id="GO:0003700">
    <property type="term" value="F:DNA-binding transcription factor activity"/>
    <property type="evidence" value="ECO:0007669"/>
    <property type="project" value="InterPro"/>
</dbReference>
<feature type="coiled-coil region" evidence="7">
    <location>
        <begin position="202"/>
        <end position="229"/>
    </location>
</feature>
<dbReference type="Proteomes" id="UP000332933">
    <property type="component" value="Unassembled WGS sequence"/>
</dbReference>
<gene>
    <name evidence="10" type="primary">Aste57867_14137</name>
    <name evidence="9" type="ORF">As57867_014086</name>
    <name evidence="10" type="ORF">ASTE57867_14137</name>
</gene>
<accession>A0A485L0G5</accession>
<dbReference type="OrthoDB" id="60033at2759"/>
<proteinExistence type="inferred from homology"/>
<keyword evidence="7" id="KW-0175">Coiled coil</keyword>
<evidence type="ECO:0000256" key="7">
    <source>
        <dbReference type="SAM" id="Coils"/>
    </source>
</evidence>
<keyword evidence="3" id="KW-0238">DNA-binding</keyword>
<reference evidence="9" key="2">
    <citation type="submission" date="2019-06" db="EMBL/GenBank/DDBJ databases">
        <title>Genomics analysis of Aphanomyces spp. identifies a new class of oomycete effector associated with host adaptation.</title>
        <authorList>
            <person name="Gaulin E."/>
        </authorList>
    </citation>
    <scope>NUCLEOTIDE SEQUENCE</scope>
    <source>
        <strain evidence="9">CBS 578.67</strain>
    </source>
</reference>
<keyword evidence="4" id="KW-0804">Transcription</keyword>
<protein>
    <submittedName>
        <fullName evidence="10">Aste57867_14137 protein</fullName>
    </submittedName>
</protein>
<dbReference type="SMART" id="SM00415">
    <property type="entry name" value="HSF"/>
    <property type="match status" value="1"/>
</dbReference>
<dbReference type="Pfam" id="PF00447">
    <property type="entry name" value="HSF_DNA-bind"/>
    <property type="match status" value="1"/>
</dbReference>
<evidence type="ECO:0000256" key="3">
    <source>
        <dbReference type="ARBA" id="ARBA00023125"/>
    </source>
</evidence>
<dbReference type="PANTHER" id="PTHR10015:SF206">
    <property type="entry name" value="HSF-TYPE DNA-BINDING DOMAIN-CONTAINING PROTEIN"/>
    <property type="match status" value="1"/>
</dbReference>
<evidence type="ECO:0000256" key="6">
    <source>
        <dbReference type="RuleBase" id="RU004020"/>
    </source>
</evidence>
<evidence type="ECO:0000259" key="8">
    <source>
        <dbReference type="SMART" id="SM00415"/>
    </source>
</evidence>
<dbReference type="PRINTS" id="PR00056">
    <property type="entry name" value="HSFDOMAIN"/>
</dbReference>
<name>A0A485L0G5_9STRA</name>
<dbReference type="InterPro" id="IPR036388">
    <property type="entry name" value="WH-like_DNA-bd_sf"/>
</dbReference>
<dbReference type="FunFam" id="1.10.10.10:FF:000027">
    <property type="entry name" value="Heat shock transcription factor 1"/>
    <property type="match status" value="1"/>
</dbReference>
<evidence type="ECO:0000256" key="2">
    <source>
        <dbReference type="ARBA" id="ARBA00023015"/>
    </source>
</evidence>
<comment type="subcellular location">
    <subcellularLocation>
        <location evidence="1">Nucleus</location>
    </subcellularLocation>
</comment>
<dbReference type="Gene3D" id="1.10.10.10">
    <property type="entry name" value="Winged helix-like DNA-binding domain superfamily/Winged helix DNA-binding domain"/>
    <property type="match status" value="1"/>
</dbReference>
<dbReference type="AlphaFoldDB" id="A0A485L0G5"/>
<organism evidence="10 11">
    <name type="scientific">Aphanomyces stellatus</name>
    <dbReference type="NCBI Taxonomy" id="120398"/>
    <lineage>
        <taxon>Eukaryota</taxon>
        <taxon>Sar</taxon>
        <taxon>Stramenopiles</taxon>
        <taxon>Oomycota</taxon>
        <taxon>Saprolegniomycetes</taxon>
        <taxon>Saprolegniales</taxon>
        <taxon>Verrucalvaceae</taxon>
        <taxon>Aphanomyces</taxon>
    </lineage>
</organism>
<evidence type="ECO:0000256" key="5">
    <source>
        <dbReference type="ARBA" id="ARBA00023242"/>
    </source>
</evidence>
<dbReference type="EMBL" id="VJMH01005524">
    <property type="protein sequence ID" value="KAF0695008.1"/>
    <property type="molecule type" value="Genomic_DNA"/>
</dbReference>
<evidence type="ECO:0000256" key="1">
    <source>
        <dbReference type="ARBA" id="ARBA00004123"/>
    </source>
</evidence>
<dbReference type="PANTHER" id="PTHR10015">
    <property type="entry name" value="HEAT SHOCK TRANSCRIPTION FACTOR"/>
    <property type="match status" value="1"/>
</dbReference>
<feature type="domain" description="HSF-type DNA-binding" evidence="8">
    <location>
        <begin position="81"/>
        <end position="186"/>
    </location>
</feature>
<comment type="similarity">
    <text evidence="6">Belongs to the HSF family.</text>
</comment>
<evidence type="ECO:0000313" key="9">
    <source>
        <dbReference type="EMBL" id="KAF0695008.1"/>
    </source>
</evidence>
<dbReference type="InterPro" id="IPR036390">
    <property type="entry name" value="WH_DNA-bd_sf"/>
</dbReference>